<evidence type="ECO:0000313" key="2">
    <source>
        <dbReference type="EMBL" id="BCI85870.1"/>
    </source>
</evidence>
<accession>A0A1V3XJJ4</accession>
<feature type="region of interest" description="Disordered" evidence="1">
    <location>
        <begin position="20"/>
        <end position="88"/>
    </location>
</feature>
<reference evidence="2 5" key="2">
    <citation type="submission" date="2020-07" db="EMBL/GenBank/DDBJ databases">
        <title>Mycobacterium kansasii (former subtype) with zoonotic potential isolated from diseased indoor pet cat, Japan.</title>
        <authorList>
            <person name="Fukano H."/>
            <person name="Terazono T."/>
            <person name="Hoshino Y."/>
        </authorList>
    </citation>
    <scope>NUCLEOTIDE SEQUENCE [LARGE SCALE GENOMIC DNA]</scope>
    <source>
        <strain evidence="2 5">Kuro-I</strain>
    </source>
</reference>
<keyword evidence="5" id="KW-1185">Reference proteome</keyword>
<name>A0A1V3XJJ4_MYCKA</name>
<sequence>MLIGVFFWFTVVGSLTVAMAGGITRRPRSPKPRPAPPADEAETPAVAFDEGDQPHDVVDEPSQPEDVDVSGDDGVSLTGEAESDSAPSARIRPCVLCAACCGGAVFPHEPELTLY</sequence>
<proteinExistence type="predicted"/>
<reference evidence="3 4" key="1">
    <citation type="submission" date="2017-02" db="EMBL/GenBank/DDBJ databases">
        <title>Complete genome sequences of Mycobacterium kansasii strains isolated from rhesus macaques.</title>
        <authorList>
            <person name="Panda A."/>
            <person name="Nagaraj S."/>
            <person name="Zhao X."/>
            <person name="Tettelin H."/>
            <person name="Detolla L.J."/>
        </authorList>
    </citation>
    <scope>NUCLEOTIDE SEQUENCE [LARGE SCALE GENOMIC DNA]</scope>
    <source>
        <strain evidence="3 4">11-3813</strain>
    </source>
</reference>
<evidence type="ECO:0000313" key="5">
    <source>
        <dbReference type="Proteomes" id="UP000516380"/>
    </source>
</evidence>
<organism evidence="3 4">
    <name type="scientific">Mycobacterium kansasii</name>
    <dbReference type="NCBI Taxonomy" id="1768"/>
    <lineage>
        <taxon>Bacteria</taxon>
        <taxon>Bacillati</taxon>
        <taxon>Actinomycetota</taxon>
        <taxon>Actinomycetes</taxon>
        <taxon>Mycobacteriales</taxon>
        <taxon>Mycobacteriaceae</taxon>
        <taxon>Mycobacterium</taxon>
    </lineage>
</organism>
<gene>
    <name evidence="3" type="ORF">BZL30_2924</name>
    <name evidence="2" type="ORF">NIIDMKKI_10760</name>
</gene>
<evidence type="ECO:0000313" key="4">
    <source>
        <dbReference type="Proteomes" id="UP000189229"/>
    </source>
</evidence>
<protein>
    <submittedName>
        <fullName evidence="3">Uncharacterized protein</fullName>
    </submittedName>
</protein>
<evidence type="ECO:0000313" key="3">
    <source>
        <dbReference type="EMBL" id="OOK79384.1"/>
    </source>
</evidence>
<feature type="compositionally biased region" description="Acidic residues" evidence="1">
    <location>
        <begin position="62"/>
        <end position="71"/>
    </location>
</feature>
<dbReference type="Proteomes" id="UP000516380">
    <property type="component" value="Chromosome"/>
</dbReference>
<dbReference type="EMBL" id="MVBM01000002">
    <property type="protein sequence ID" value="OOK79384.1"/>
    <property type="molecule type" value="Genomic_DNA"/>
</dbReference>
<dbReference type="Proteomes" id="UP000189229">
    <property type="component" value="Unassembled WGS sequence"/>
</dbReference>
<dbReference type="AlphaFoldDB" id="A0A1V3XJJ4"/>
<dbReference type="EMBL" id="AP023343">
    <property type="protein sequence ID" value="BCI85870.1"/>
    <property type="molecule type" value="Genomic_DNA"/>
</dbReference>
<evidence type="ECO:0000256" key="1">
    <source>
        <dbReference type="SAM" id="MobiDB-lite"/>
    </source>
</evidence>